<dbReference type="EMBL" id="LR134363">
    <property type="protein sequence ID" value="VEG73712.1"/>
    <property type="molecule type" value="Genomic_DNA"/>
</dbReference>
<evidence type="ECO:0000313" key="3">
    <source>
        <dbReference type="Proteomes" id="UP000276899"/>
    </source>
</evidence>
<dbReference type="AlphaFoldDB" id="A0A448K9W2"/>
<evidence type="ECO:0000313" key="2">
    <source>
        <dbReference type="EMBL" id="VEG74311.1"/>
    </source>
</evidence>
<keyword evidence="3" id="KW-1185">Reference proteome</keyword>
<dbReference type="STRING" id="1278298.GCA_000428685_02608"/>
<accession>A0A448K9W2</accession>
<evidence type="ECO:0000313" key="1">
    <source>
        <dbReference type="EMBL" id="VEG73712.1"/>
    </source>
</evidence>
<sequence length="100" mass="11115">MTVEGTGLIDDAEYLHQLRPSPWDRCQDIAVGSKGDSCAGILARPRDGMLGWSHAQVEPAPPTWLSANTHLTGFQFFRFLGYCVCHERYDHDDALDDPAP</sequence>
<dbReference type="KEGG" id="asla:NCTC11923_00945"/>
<gene>
    <name evidence="1" type="ORF">NCTC11923_00321</name>
    <name evidence="2" type="ORF">NCTC11923_00945</name>
</gene>
<dbReference type="Proteomes" id="UP000276899">
    <property type="component" value="Chromosome"/>
</dbReference>
<dbReference type="KEGG" id="asla:NCTC11923_00321"/>
<organism evidence="1 3">
    <name type="scientific">Actinomyces slackii</name>
    <dbReference type="NCBI Taxonomy" id="52774"/>
    <lineage>
        <taxon>Bacteria</taxon>
        <taxon>Bacillati</taxon>
        <taxon>Actinomycetota</taxon>
        <taxon>Actinomycetes</taxon>
        <taxon>Actinomycetales</taxon>
        <taxon>Actinomycetaceae</taxon>
        <taxon>Actinomyces</taxon>
    </lineage>
</organism>
<protein>
    <submittedName>
        <fullName evidence="1">Uncharacterized protein</fullName>
    </submittedName>
</protein>
<proteinExistence type="predicted"/>
<name>A0A448K9W2_9ACTO</name>
<reference evidence="1 3" key="1">
    <citation type="submission" date="2018-12" db="EMBL/GenBank/DDBJ databases">
        <authorList>
            <consortium name="Pathogen Informatics"/>
        </authorList>
    </citation>
    <scope>NUCLEOTIDE SEQUENCE [LARGE SCALE GENOMIC DNA]</scope>
    <source>
        <strain evidence="1 3">NCTC11923</strain>
    </source>
</reference>
<dbReference type="EMBL" id="LR134363">
    <property type="protein sequence ID" value="VEG74311.1"/>
    <property type="molecule type" value="Genomic_DNA"/>
</dbReference>